<dbReference type="PANTHER" id="PTHR38011:SF11">
    <property type="entry name" value="2,5-DIAMINO-6-RIBOSYLAMINO-4(3H)-PYRIMIDINONE 5'-PHOSPHATE REDUCTASE"/>
    <property type="match status" value="1"/>
</dbReference>
<dbReference type="InterPro" id="IPR002734">
    <property type="entry name" value="RibDG_C"/>
</dbReference>
<accession>A0A4V6KUB6</accession>
<evidence type="ECO:0000313" key="2">
    <source>
        <dbReference type="EMBL" id="VTR53068.1"/>
    </source>
</evidence>
<reference evidence="2 3" key="1">
    <citation type="submission" date="2019-05" db="EMBL/GenBank/DDBJ databases">
        <authorList>
            <consortium name="Pathogen Informatics"/>
        </authorList>
    </citation>
    <scope>NUCLEOTIDE SEQUENCE [LARGE SCALE GENOMIC DNA]</scope>
    <source>
        <strain evidence="2 3">NCTC11429</strain>
    </source>
</reference>
<dbReference type="SUPFAM" id="SSF53597">
    <property type="entry name" value="Dihydrofolate reductase-like"/>
    <property type="match status" value="1"/>
</dbReference>
<dbReference type="AlphaFoldDB" id="A0A4V6KUB6"/>
<dbReference type="Gene3D" id="3.40.430.10">
    <property type="entry name" value="Dihydrofolate Reductase, subunit A"/>
    <property type="match status" value="1"/>
</dbReference>
<dbReference type="Proteomes" id="UP000308196">
    <property type="component" value="Chromosome"/>
</dbReference>
<dbReference type="STRING" id="1123265.GCA_000686625_00075"/>
<dbReference type="GeneID" id="78465307"/>
<dbReference type="RefSeq" id="WP_028068239.1">
    <property type="nucleotide sequence ID" value="NZ_LR590484.1"/>
</dbReference>
<evidence type="ECO:0000259" key="1">
    <source>
        <dbReference type="Pfam" id="PF01872"/>
    </source>
</evidence>
<sequence>MRKIIAAFNMTLDGICDHTAGIPDQEIHSHYTDLLNQADAILYGRITFHLMEYWLPYVRNPSGEKSMDDFARAIDKIPKIVFSHSLKDIAWKSATLAVGELGKEIQKLKQQPGRDIIVGSRSLIVQLMNLQLIDEYQLCVYPVVAGRGLSLFENISNRIILKLTGVKTFSGGAVILYYKTAATD</sequence>
<organism evidence="2 3">
    <name type="scientific">Sphingobacterium thalpophilum</name>
    <dbReference type="NCBI Taxonomy" id="259"/>
    <lineage>
        <taxon>Bacteria</taxon>
        <taxon>Pseudomonadati</taxon>
        <taxon>Bacteroidota</taxon>
        <taxon>Sphingobacteriia</taxon>
        <taxon>Sphingobacteriales</taxon>
        <taxon>Sphingobacteriaceae</taxon>
        <taxon>Sphingobacterium</taxon>
    </lineage>
</organism>
<feature type="domain" description="Bacterial bifunctional deaminase-reductase C-terminal" evidence="1">
    <location>
        <begin position="2"/>
        <end position="174"/>
    </location>
</feature>
<dbReference type="GO" id="GO:0009231">
    <property type="term" value="P:riboflavin biosynthetic process"/>
    <property type="evidence" value="ECO:0007669"/>
    <property type="project" value="InterPro"/>
</dbReference>
<dbReference type="EMBL" id="LR590484">
    <property type="protein sequence ID" value="VTR53068.1"/>
    <property type="molecule type" value="Genomic_DNA"/>
</dbReference>
<gene>
    <name evidence="2" type="primary">yyaP_4</name>
    <name evidence="2" type="ORF">NCTC11429_04738</name>
</gene>
<dbReference type="InterPro" id="IPR024072">
    <property type="entry name" value="DHFR-like_dom_sf"/>
</dbReference>
<proteinExistence type="predicted"/>
<protein>
    <submittedName>
        <fullName evidence="2">RibD C-terminal domain</fullName>
    </submittedName>
</protein>
<dbReference type="PANTHER" id="PTHR38011">
    <property type="entry name" value="DIHYDROFOLATE REDUCTASE FAMILY PROTEIN (AFU_ORTHOLOGUE AFUA_8G06820)"/>
    <property type="match status" value="1"/>
</dbReference>
<dbReference type="GO" id="GO:0008703">
    <property type="term" value="F:5-amino-6-(5-phosphoribosylamino)uracil reductase activity"/>
    <property type="evidence" value="ECO:0007669"/>
    <property type="project" value="InterPro"/>
</dbReference>
<name>A0A4V6KUB6_9SPHI</name>
<dbReference type="KEGG" id="stha:NCTC11429_04738"/>
<dbReference type="Pfam" id="PF01872">
    <property type="entry name" value="RibD_C"/>
    <property type="match status" value="1"/>
</dbReference>
<evidence type="ECO:0000313" key="3">
    <source>
        <dbReference type="Proteomes" id="UP000308196"/>
    </source>
</evidence>
<dbReference type="InterPro" id="IPR050765">
    <property type="entry name" value="Riboflavin_Biosynth_HTPR"/>
</dbReference>